<sequence>MLKLRKATVADKPAILKLYQKVAQNEGGIARIIEEITNEYVAAFVRKATEEGIILLVDHPTKAGELIGEIHCYKPKIKIFAHVLSELTIVVDPEFQGQGIGRHLFSTLIEEVEENHSDILRIELFARESNTQAIKFYEKLGFRIEGRFENRVMGVNGLEADIAMAWFNNNYRE</sequence>
<evidence type="ECO:0000256" key="2">
    <source>
        <dbReference type="ARBA" id="ARBA00023315"/>
    </source>
</evidence>
<organism evidence="4 5">
    <name type="scientific">Solitalea longa</name>
    <dbReference type="NCBI Taxonomy" id="2079460"/>
    <lineage>
        <taxon>Bacteria</taxon>
        <taxon>Pseudomonadati</taxon>
        <taxon>Bacteroidota</taxon>
        <taxon>Sphingobacteriia</taxon>
        <taxon>Sphingobacteriales</taxon>
        <taxon>Sphingobacteriaceae</taxon>
        <taxon>Solitalea</taxon>
    </lineage>
</organism>
<evidence type="ECO:0000313" key="4">
    <source>
        <dbReference type="EMBL" id="POY35195.1"/>
    </source>
</evidence>
<evidence type="ECO:0000256" key="1">
    <source>
        <dbReference type="ARBA" id="ARBA00022679"/>
    </source>
</evidence>
<dbReference type="PANTHER" id="PTHR43072:SF51">
    <property type="entry name" value="ABC SUPERFAMILY TRANSPORT PROTEIN"/>
    <property type="match status" value="1"/>
</dbReference>
<dbReference type="Gene3D" id="3.40.630.30">
    <property type="match status" value="1"/>
</dbReference>
<dbReference type="InterPro" id="IPR016181">
    <property type="entry name" value="Acyl_CoA_acyltransferase"/>
</dbReference>
<dbReference type="GO" id="GO:0016747">
    <property type="term" value="F:acyltransferase activity, transferring groups other than amino-acyl groups"/>
    <property type="evidence" value="ECO:0007669"/>
    <property type="project" value="InterPro"/>
</dbReference>
<gene>
    <name evidence="4" type="ORF">C3K47_16580</name>
</gene>
<dbReference type="Pfam" id="PF00583">
    <property type="entry name" value="Acetyltransf_1"/>
    <property type="match status" value="1"/>
</dbReference>
<dbReference type="RefSeq" id="WP_103790283.1">
    <property type="nucleotide sequence ID" value="NZ_PQVF01000013.1"/>
</dbReference>
<protein>
    <submittedName>
        <fullName evidence="4">GNAT family N-acetyltransferase</fullName>
    </submittedName>
</protein>
<evidence type="ECO:0000259" key="3">
    <source>
        <dbReference type="PROSITE" id="PS51186"/>
    </source>
</evidence>
<keyword evidence="5" id="KW-1185">Reference proteome</keyword>
<accession>A0A2S4ZY00</accession>
<reference evidence="4 5" key="1">
    <citation type="submission" date="2018-01" db="EMBL/GenBank/DDBJ databases">
        <authorList>
            <person name="Gaut B.S."/>
            <person name="Morton B.R."/>
            <person name="Clegg M.T."/>
            <person name="Duvall M.R."/>
        </authorList>
    </citation>
    <scope>NUCLEOTIDE SEQUENCE [LARGE SCALE GENOMIC DNA]</scope>
    <source>
        <strain evidence="4 5">HR-AV</strain>
    </source>
</reference>
<dbReference type="PANTHER" id="PTHR43072">
    <property type="entry name" value="N-ACETYLTRANSFERASE"/>
    <property type="match status" value="1"/>
</dbReference>
<evidence type="ECO:0000313" key="5">
    <source>
        <dbReference type="Proteomes" id="UP000236893"/>
    </source>
</evidence>
<name>A0A2S4ZY00_9SPHI</name>
<dbReference type="InterPro" id="IPR000182">
    <property type="entry name" value="GNAT_dom"/>
</dbReference>
<dbReference type="PROSITE" id="PS51186">
    <property type="entry name" value="GNAT"/>
    <property type="match status" value="1"/>
</dbReference>
<dbReference type="Proteomes" id="UP000236893">
    <property type="component" value="Unassembled WGS sequence"/>
</dbReference>
<dbReference type="SUPFAM" id="SSF55729">
    <property type="entry name" value="Acyl-CoA N-acyltransferases (Nat)"/>
    <property type="match status" value="1"/>
</dbReference>
<proteinExistence type="predicted"/>
<feature type="domain" description="N-acetyltransferase" evidence="3">
    <location>
        <begin position="2"/>
        <end position="169"/>
    </location>
</feature>
<keyword evidence="1 4" id="KW-0808">Transferase</keyword>
<dbReference type="CDD" id="cd04301">
    <property type="entry name" value="NAT_SF"/>
    <property type="match status" value="1"/>
</dbReference>
<keyword evidence="2" id="KW-0012">Acyltransferase</keyword>
<comment type="caution">
    <text evidence="4">The sequence shown here is derived from an EMBL/GenBank/DDBJ whole genome shotgun (WGS) entry which is preliminary data.</text>
</comment>
<dbReference type="EMBL" id="PQVF01000013">
    <property type="protein sequence ID" value="POY35195.1"/>
    <property type="molecule type" value="Genomic_DNA"/>
</dbReference>
<dbReference type="AlphaFoldDB" id="A0A2S4ZY00"/>
<dbReference type="OrthoDB" id="5319888at2"/>